<organism evidence="2 3">
    <name type="scientific">Adhaeribacter soli</name>
    <dbReference type="NCBI Taxonomy" id="2607655"/>
    <lineage>
        <taxon>Bacteria</taxon>
        <taxon>Pseudomonadati</taxon>
        <taxon>Bacteroidota</taxon>
        <taxon>Cytophagia</taxon>
        <taxon>Cytophagales</taxon>
        <taxon>Hymenobacteraceae</taxon>
        <taxon>Adhaeribacter</taxon>
    </lineage>
</organism>
<evidence type="ECO:0000313" key="3">
    <source>
        <dbReference type="Proteomes" id="UP000326570"/>
    </source>
</evidence>
<dbReference type="AlphaFoldDB" id="A0A5N1J4E1"/>
<accession>A0A5N1J4E1</accession>
<dbReference type="RefSeq" id="WP_150902872.1">
    <property type="nucleotide sequence ID" value="NZ_VTWT01000002.1"/>
</dbReference>
<name>A0A5N1J4E1_9BACT</name>
<feature type="domain" description="Secretion system C-terminal sorting" evidence="1">
    <location>
        <begin position="353"/>
        <end position="424"/>
    </location>
</feature>
<evidence type="ECO:0000313" key="2">
    <source>
        <dbReference type="EMBL" id="KAA9340945.1"/>
    </source>
</evidence>
<evidence type="ECO:0000259" key="1">
    <source>
        <dbReference type="Pfam" id="PF18962"/>
    </source>
</evidence>
<dbReference type="InterPro" id="IPR026444">
    <property type="entry name" value="Secre_tail"/>
</dbReference>
<dbReference type="Pfam" id="PF18962">
    <property type="entry name" value="Por_Secre_tail"/>
    <property type="match status" value="1"/>
</dbReference>
<reference evidence="2 3" key="1">
    <citation type="submission" date="2019-09" db="EMBL/GenBank/DDBJ databases">
        <title>Genome sequence of Adhaeribacter sp. M2.</title>
        <authorList>
            <person name="Srinivasan S."/>
        </authorList>
    </citation>
    <scope>NUCLEOTIDE SEQUENCE [LARGE SCALE GENOMIC DNA]</scope>
    <source>
        <strain evidence="2 3">M2</strain>
    </source>
</reference>
<dbReference type="Proteomes" id="UP000326570">
    <property type="component" value="Unassembled WGS sequence"/>
</dbReference>
<keyword evidence="3" id="KW-1185">Reference proteome</keyword>
<gene>
    <name evidence="2" type="ORF">F0P94_05840</name>
</gene>
<dbReference type="NCBIfam" id="TIGR04183">
    <property type="entry name" value="Por_Secre_tail"/>
    <property type="match status" value="1"/>
</dbReference>
<proteinExistence type="predicted"/>
<comment type="caution">
    <text evidence="2">The sequence shown here is derived from an EMBL/GenBank/DDBJ whole genome shotgun (WGS) entry which is preliminary data.</text>
</comment>
<protein>
    <submittedName>
        <fullName evidence="2">T9SS type A sorting domain-containing protein</fullName>
    </submittedName>
</protein>
<sequence length="426" mass="48649">MKIKFTFCQNWQAFLAFIILNGFLLTKVVAQTMTTISKPGSSQDFDHNGTNWVHVANSTYTYDSHGNQLTKLSLDPNTNENISKNEMTYHVSGEPSSNLSYQWQNNSWVVTHGWKDTLIFDTNNRVVIRIKKDIQNGIWEVRKTEYNYDVNGNKVEEIGSTLVNGNWNLSNRRSYSWANGLITEVQHDVPGGANWQKMEKYVYASWHLANVNPASYIRYIYDRATNQWSPGSRNTISLTGNGGSIYTVELNQNNAWVNYYRINEYYDSKGNYTGYLKEIYAGGWEPEAENQVLITYNSLFEITSMTYRWPQIVGGQMTGPVVDQYKYVYSNFQYFQRALGTNENQKATPAFNVFPNPAQNIINITSSEKSPATTATLSDLTGKTWLTQKFNANEPKQLNIEALPKGIYLLQLKTAKGTSVQKIIKQ</sequence>
<dbReference type="EMBL" id="VTWT01000002">
    <property type="protein sequence ID" value="KAA9340945.1"/>
    <property type="molecule type" value="Genomic_DNA"/>
</dbReference>